<comment type="pathway">
    <text evidence="2">Organic acid metabolism; glycolate biosynthesis; glycolate from 2-phosphoglycolate: step 1/1.</text>
</comment>
<dbReference type="Gene3D" id="3.40.50.1000">
    <property type="entry name" value="HAD superfamily/HAD-like"/>
    <property type="match status" value="1"/>
</dbReference>
<dbReference type="Gene3D" id="1.10.150.240">
    <property type="entry name" value="Putative phosphatase, domain 2"/>
    <property type="match status" value="1"/>
</dbReference>
<dbReference type="NCBIfam" id="TIGR01549">
    <property type="entry name" value="HAD-SF-IA-v1"/>
    <property type="match status" value="1"/>
</dbReference>
<keyword evidence="5" id="KW-0378">Hydrolase</keyword>
<dbReference type="InterPro" id="IPR036412">
    <property type="entry name" value="HAD-like_sf"/>
</dbReference>
<dbReference type="InterPro" id="IPR006439">
    <property type="entry name" value="HAD-SF_hydro_IA"/>
</dbReference>
<comment type="similarity">
    <text evidence="3">Belongs to the HAD-like hydrolase superfamily. CbbY/CbbZ/Gph/YieH family.</text>
</comment>
<sequence>MKQNTDSLIFDLDGTLWDATATVARAWDEARKQVDFDIQEITQEDIRSVAGMQHDLIYDKFFPDLTDAQKKELIKVSGRVEMQHLKKDGGNLFTGMKEALEYLHGNYKLFIVSNCQDGYIEAFYEFHHLSHLFEDHECSGRTGNPKGENLKVIIKRNDLQNPVYVGDTKGDYEASLVAGIPFVYAAYGFGKTPDYDIYLKSPADLKRLF</sequence>
<comment type="caution">
    <text evidence="5">The sequence shown here is derived from an EMBL/GenBank/DDBJ whole genome shotgun (WGS) entry which is preliminary data.</text>
</comment>
<gene>
    <name evidence="5" type="ORF">KYK27_12295</name>
</gene>
<dbReference type="InterPro" id="IPR023198">
    <property type="entry name" value="PGP-like_dom2"/>
</dbReference>
<evidence type="ECO:0000256" key="1">
    <source>
        <dbReference type="ARBA" id="ARBA00000830"/>
    </source>
</evidence>
<protein>
    <recommendedName>
        <fullName evidence="4">phosphoglycolate phosphatase</fullName>
        <ecNumber evidence="4">3.1.3.18</ecNumber>
    </recommendedName>
</protein>
<evidence type="ECO:0000256" key="3">
    <source>
        <dbReference type="ARBA" id="ARBA00006171"/>
    </source>
</evidence>
<proteinExistence type="inferred from homology"/>
<organism evidence="5 6">
    <name type="scientific">Pontibacter populi</name>
    <dbReference type="NCBI Taxonomy" id="890055"/>
    <lineage>
        <taxon>Bacteria</taxon>
        <taxon>Pseudomonadati</taxon>
        <taxon>Bacteroidota</taxon>
        <taxon>Cytophagia</taxon>
        <taxon>Cytophagales</taxon>
        <taxon>Hymenobacteraceae</taxon>
        <taxon>Pontibacter</taxon>
    </lineage>
</organism>
<evidence type="ECO:0000256" key="2">
    <source>
        <dbReference type="ARBA" id="ARBA00004818"/>
    </source>
</evidence>
<dbReference type="EMBL" id="JAHWXQ010000003">
    <property type="protein sequence ID" value="MBW3365832.1"/>
    <property type="molecule type" value="Genomic_DNA"/>
</dbReference>
<dbReference type="InterPro" id="IPR023214">
    <property type="entry name" value="HAD_sf"/>
</dbReference>
<evidence type="ECO:0000313" key="5">
    <source>
        <dbReference type="EMBL" id="MBW3365832.1"/>
    </source>
</evidence>
<dbReference type="InterPro" id="IPR050155">
    <property type="entry name" value="HAD-like_hydrolase_sf"/>
</dbReference>
<dbReference type="GO" id="GO:0016787">
    <property type="term" value="F:hydrolase activity"/>
    <property type="evidence" value="ECO:0007669"/>
    <property type="project" value="UniProtKB-KW"/>
</dbReference>
<name>A0ABS6XCV1_9BACT</name>
<dbReference type="Pfam" id="PF13419">
    <property type="entry name" value="HAD_2"/>
    <property type="match status" value="1"/>
</dbReference>
<dbReference type="PANTHER" id="PTHR43434">
    <property type="entry name" value="PHOSPHOGLYCOLATE PHOSPHATASE"/>
    <property type="match status" value="1"/>
</dbReference>
<dbReference type="EC" id="3.1.3.18" evidence="4"/>
<comment type="catalytic activity">
    <reaction evidence="1">
        <text>2-phosphoglycolate + H2O = glycolate + phosphate</text>
        <dbReference type="Rhea" id="RHEA:14369"/>
        <dbReference type="ChEBI" id="CHEBI:15377"/>
        <dbReference type="ChEBI" id="CHEBI:29805"/>
        <dbReference type="ChEBI" id="CHEBI:43474"/>
        <dbReference type="ChEBI" id="CHEBI:58033"/>
        <dbReference type="EC" id="3.1.3.18"/>
    </reaction>
</comment>
<dbReference type="SUPFAM" id="SSF56784">
    <property type="entry name" value="HAD-like"/>
    <property type="match status" value="1"/>
</dbReference>
<evidence type="ECO:0000313" key="6">
    <source>
        <dbReference type="Proteomes" id="UP000774935"/>
    </source>
</evidence>
<dbReference type="PANTHER" id="PTHR43434:SF1">
    <property type="entry name" value="PHOSPHOGLYCOLATE PHOSPHATASE"/>
    <property type="match status" value="1"/>
</dbReference>
<dbReference type="Proteomes" id="UP000774935">
    <property type="component" value="Unassembled WGS sequence"/>
</dbReference>
<reference evidence="5 6" key="1">
    <citation type="submission" date="2021-07" db="EMBL/GenBank/DDBJ databases">
        <authorList>
            <person name="Kim M.K."/>
        </authorList>
    </citation>
    <scope>NUCLEOTIDE SEQUENCE [LARGE SCALE GENOMIC DNA]</scope>
    <source>
        <strain evidence="5 6">HLY7-15</strain>
    </source>
</reference>
<keyword evidence="6" id="KW-1185">Reference proteome</keyword>
<dbReference type="RefSeq" id="WP_199110345.1">
    <property type="nucleotide sequence ID" value="NZ_JAHWXQ010000003.1"/>
</dbReference>
<accession>A0ABS6XCV1</accession>
<dbReference type="InterPro" id="IPR041492">
    <property type="entry name" value="HAD_2"/>
</dbReference>
<evidence type="ECO:0000256" key="4">
    <source>
        <dbReference type="ARBA" id="ARBA00013078"/>
    </source>
</evidence>